<reference evidence="4" key="1">
    <citation type="submission" date="2012-10" db="EMBL/GenBank/DDBJ databases">
        <authorList>
            <person name="Jelonek L."/>
        </authorList>
    </citation>
    <scope>NUCLEOTIDE SEQUENCE</scope>
    <source>
        <strain evidence="4">Isolate 7/3/14</strain>
    </source>
</reference>
<dbReference type="AlphaFoldDB" id="M5C545"/>
<dbReference type="HOGENOM" id="CLU_001650_21_4_1"/>
<evidence type="ECO:0000259" key="3">
    <source>
        <dbReference type="Pfam" id="PF25597"/>
    </source>
</evidence>
<keyword evidence="4" id="KW-0548">Nucleotidyltransferase</keyword>
<dbReference type="STRING" id="1108050.M5C545"/>
<dbReference type="OrthoDB" id="2742630at2759"/>
<dbReference type="Pfam" id="PF07727">
    <property type="entry name" value="RVT_2"/>
    <property type="match status" value="1"/>
</dbReference>
<feature type="domain" description="Reverse transcriptase Ty1/copia-type" evidence="2">
    <location>
        <begin position="320"/>
        <end position="561"/>
    </location>
</feature>
<reference evidence="5 7" key="3">
    <citation type="submission" date="2014-11" db="EMBL/GenBank/DDBJ databases">
        <authorList>
            <person name="Wibberg Daniel"/>
        </authorList>
    </citation>
    <scope>NUCLEOTIDE SEQUENCE [LARGE SCALE GENOMIC DNA]</scope>
    <source>
        <strain evidence="5">Rhizoctonia solani AG1-IB 7/3/14</strain>
    </source>
</reference>
<dbReference type="EC" id="2.7.7.49" evidence="4"/>
<dbReference type="SUPFAM" id="SSF53098">
    <property type="entry name" value="Ribonuclease H-like"/>
    <property type="match status" value="1"/>
</dbReference>
<feature type="region of interest" description="Disordered" evidence="1">
    <location>
        <begin position="144"/>
        <end position="209"/>
    </location>
</feature>
<dbReference type="InterPro" id="IPR036397">
    <property type="entry name" value="RNaseH_sf"/>
</dbReference>
<evidence type="ECO:0000259" key="2">
    <source>
        <dbReference type="Pfam" id="PF07727"/>
    </source>
</evidence>
<evidence type="ECO:0000313" key="7">
    <source>
        <dbReference type="Proteomes" id="UP000059188"/>
    </source>
</evidence>
<reference evidence="4 6" key="2">
    <citation type="journal article" date="2013" name="J. Biotechnol.">
        <title>Establishment and interpretation of the genome sequence of the phytopathogenic fungus Rhizoctonia solani AG1-IB isolate 7/3/14.</title>
        <authorList>
            <person name="Wibberg D.W."/>
            <person name="Jelonek L.J."/>
            <person name="Rupp O.R."/>
            <person name="Hennig M.H."/>
            <person name="Eikmeyer F.E."/>
            <person name="Goesmann A.G."/>
            <person name="Hartmann A.H."/>
            <person name="Borriss R.B."/>
            <person name="Grosch R.G."/>
            <person name="Puehler A.P."/>
            <person name="Schlueter A.S."/>
        </authorList>
    </citation>
    <scope>NUCLEOTIDE SEQUENCE [LARGE SCALE GENOMIC DNA]</scope>
    <source>
        <strain evidence="6">AG1-IB / isolate 7/3/14</strain>
        <strain evidence="4">Isolate 7/3/14</strain>
    </source>
</reference>
<dbReference type="Gene3D" id="3.30.420.10">
    <property type="entry name" value="Ribonuclease H-like superfamily/Ribonuclease H"/>
    <property type="match status" value="1"/>
</dbReference>
<feature type="compositionally biased region" description="Low complexity" evidence="1">
    <location>
        <begin position="173"/>
        <end position="186"/>
    </location>
</feature>
<evidence type="ECO:0000313" key="4">
    <source>
        <dbReference type="EMBL" id="CCO34165.1"/>
    </source>
</evidence>
<gene>
    <name evidence="4" type="ORF">BN14_08258</name>
    <name evidence="5" type="ORF">RSOLAG1IB_00040</name>
</gene>
<dbReference type="PANTHER" id="PTHR11439">
    <property type="entry name" value="GAG-POL-RELATED RETROTRANSPOSON"/>
    <property type="match status" value="1"/>
</dbReference>
<keyword evidence="7" id="KW-1185">Reference proteome</keyword>
<evidence type="ECO:0000313" key="5">
    <source>
        <dbReference type="EMBL" id="CEL51505.1"/>
    </source>
</evidence>
<feature type="domain" description="Retroviral polymerase SH3-like" evidence="3">
    <location>
        <begin position="86"/>
        <end position="136"/>
    </location>
</feature>
<dbReference type="CDD" id="cd09272">
    <property type="entry name" value="RNase_HI_RT_Ty1"/>
    <property type="match status" value="1"/>
</dbReference>
<dbReference type="Pfam" id="PF25597">
    <property type="entry name" value="SH3_retrovirus"/>
    <property type="match status" value="1"/>
</dbReference>
<keyword evidence="4" id="KW-0808">Transferase</keyword>
<dbReference type="InterPro" id="IPR012337">
    <property type="entry name" value="RNaseH-like_sf"/>
</dbReference>
<dbReference type="Proteomes" id="UP000012065">
    <property type="component" value="Unassembled WGS sequence"/>
</dbReference>
<name>M5C545_THACB</name>
<evidence type="ECO:0000313" key="6">
    <source>
        <dbReference type="Proteomes" id="UP000012065"/>
    </source>
</evidence>
<dbReference type="InterPro" id="IPR043502">
    <property type="entry name" value="DNA/RNA_pol_sf"/>
</dbReference>
<dbReference type="SUPFAM" id="SSF56672">
    <property type="entry name" value="DNA/RNA polymerases"/>
    <property type="match status" value="1"/>
</dbReference>
<sequence length="802" mass="88778">MQTTAPHSSPQNGIAERLNLTIANWGCSMRIAAKLPKFLWPQAFAYANFIKNRTFTQALPGFITPYERFNGSKPDVSPLVEWGSDMWVLNQSGSNSKLDARSTLRKFVGVDMGGKAWLYWSPSQRSILASRNVKFPPCAPIAAEDNEAPHIDTPVEGEATPETPKPKVEPKSEPTTPTKPSQTTAPAPIPAKPTSPPPPLPLALSRPRQNLPPVKYDLLHKHGTTVLPGSKANTSGPLASNKSDEANLAEAHKILESVIAEDATYDVVFEVGPAYMEVVLAAMGVDKDDRPTFADAMKGPEQEFWREATSAEISQLWATNTFKLAILPKGMKAIKCGWVLNKKRNADGVVIQYKGRLVAKGYSQVKGVDYELTFAPVLRLDAFCLLCALAAILDLDLHQMDVIGAFLNGTLAKEIYMEQPPGFQDGTDRVLRLIKTIYGLKQSARVWNKRLHEALLSLGYTRLYADSCVYMRHRKDKLSILAFHVDDLAVFTTKGDAAHVKGELAALFDMHDLGELKHFLGFRVTRDRLKRKLSISQDAYIKDIVKRAGLESANPQTTPMLAKLALSRHEGPAPADDNYLTYIGMLMYASLGTRPDICYATQYLAQFSNCYGNEHLTAVKRVFRYLKGTADRCITYDGLTANGEVKEIGYVDANWGLDIIDRRLVSGLVFMVAGGAVAWSSKKQATVSLSSMEAEYMGIAYGVRHALWLRTILEELGFERKLATPIFTDSLSAIALSRDSQFHGRSKHIDIRHHFIREHVENEEIVTPHIAGTENLADGLTKPLAVTEFKFIFSHVMNASFA</sequence>
<proteinExistence type="predicted"/>
<dbReference type="PANTHER" id="PTHR11439:SF483">
    <property type="entry name" value="PEPTIDE SYNTHASE GLIP-LIKE, PUTATIVE (AFU_ORTHOLOGUE AFUA_3G12920)-RELATED"/>
    <property type="match status" value="1"/>
</dbReference>
<organism evidence="4 6">
    <name type="scientific">Thanatephorus cucumeris (strain AG1-IB / isolate 7/3/14)</name>
    <name type="common">Lettuce bottom rot fungus</name>
    <name type="synonym">Rhizoctonia solani</name>
    <dbReference type="NCBI Taxonomy" id="1108050"/>
    <lineage>
        <taxon>Eukaryota</taxon>
        <taxon>Fungi</taxon>
        <taxon>Dikarya</taxon>
        <taxon>Basidiomycota</taxon>
        <taxon>Agaricomycotina</taxon>
        <taxon>Agaricomycetes</taxon>
        <taxon>Cantharellales</taxon>
        <taxon>Ceratobasidiaceae</taxon>
        <taxon>Rhizoctonia</taxon>
        <taxon>Rhizoctonia solani AG-1</taxon>
    </lineage>
</organism>
<dbReference type="InterPro" id="IPR013103">
    <property type="entry name" value="RVT_2"/>
</dbReference>
<dbReference type="InterPro" id="IPR057670">
    <property type="entry name" value="SH3_retrovirus"/>
</dbReference>
<accession>M5C545</accession>
<dbReference type="EMBL" id="LN679100">
    <property type="protein sequence ID" value="CEL51505.1"/>
    <property type="molecule type" value="Genomic_DNA"/>
</dbReference>
<feature type="compositionally biased region" description="Pro residues" evidence="1">
    <location>
        <begin position="187"/>
        <end position="201"/>
    </location>
</feature>
<dbReference type="EMBL" id="CAOJ01012679">
    <property type="protein sequence ID" value="CCO34165.1"/>
    <property type="molecule type" value="Genomic_DNA"/>
</dbReference>
<dbReference type="GO" id="GO:0003676">
    <property type="term" value="F:nucleic acid binding"/>
    <property type="evidence" value="ECO:0007669"/>
    <property type="project" value="InterPro"/>
</dbReference>
<evidence type="ECO:0000256" key="1">
    <source>
        <dbReference type="SAM" id="MobiDB-lite"/>
    </source>
</evidence>
<dbReference type="Proteomes" id="UP000059188">
    <property type="component" value="Unassembled WGS sequence"/>
</dbReference>
<protein>
    <submittedName>
        <fullName evidence="4">Rhizoctonia solani AG1-IB WGS project CAOJ00000000 data, isolate 7/3/14, contig 18306</fullName>
        <ecNumber evidence="4">2.7.7.49</ecNumber>
    </submittedName>
</protein>
<dbReference type="GO" id="GO:0003964">
    <property type="term" value="F:RNA-directed DNA polymerase activity"/>
    <property type="evidence" value="ECO:0007669"/>
    <property type="project" value="UniProtKB-EC"/>
</dbReference>